<dbReference type="InterPro" id="IPR006016">
    <property type="entry name" value="UspA"/>
</dbReference>
<dbReference type="CDD" id="cd00293">
    <property type="entry name" value="USP-like"/>
    <property type="match status" value="1"/>
</dbReference>
<comment type="caution">
    <text evidence="3">The sequence shown here is derived from an EMBL/GenBank/DDBJ whole genome shotgun (WGS) entry which is preliminary data.</text>
</comment>
<evidence type="ECO:0000313" key="3">
    <source>
        <dbReference type="EMBL" id="MDD7961619.1"/>
    </source>
</evidence>
<evidence type="ECO:0000313" key="4">
    <source>
        <dbReference type="Proteomes" id="UP001218170"/>
    </source>
</evidence>
<dbReference type="RefSeq" id="WP_274264045.1">
    <property type="nucleotide sequence ID" value="NZ_JAQZCI010000001.1"/>
</dbReference>
<reference evidence="3 4" key="1">
    <citation type="submission" date="2023-02" db="EMBL/GenBank/DDBJ databases">
        <title>Study of novel species of the Microbacterium genus.</title>
        <authorList>
            <person name="Arroyo-Herrera I."/>
            <person name="Roman-Ponce B."/>
            <person name="Vasquez-Murrieta M.S."/>
        </authorList>
    </citation>
    <scope>NUCLEOTIDE SEQUENCE [LARGE SCALE GENOMIC DNA]</scope>
    <source>
        <strain evidence="3 4">NE1TT3</strain>
    </source>
</reference>
<dbReference type="SUPFAM" id="SSF52402">
    <property type="entry name" value="Adenine nucleotide alpha hydrolases-like"/>
    <property type="match status" value="2"/>
</dbReference>
<evidence type="ECO:0000256" key="1">
    <source>
        <dbReference type="ARBA" id="ARBA00008791"/>
    </source>
</evidence>
<evidence type="ECO:0000259" key="2">
    <source>
        <dbReference type="Pfam" id="PF00582"/>
    </source>
</evidence>
<name>A0ABT5SFM7_9MICO</name>
<feature type="domain" description="UspA" evidence="2">
    <location>
        <begin position="9"/>
        <end position="144"/>
    </location>
</feature>
<protein>
    <submittedName>
        <fullName evidence="3">Universal stress protein</fullName>
    </submittedName>
</protein>
<accession>A0ABT5SFM7</accession>
<dbReference type="Proteomes" id="UP001218170">
    <property type="component" value="Unassembled WGS sequence"/>
</dbReference>
<dbReference type="Gene3D" id="3.40.50.620">
    <property type="entry name" value="HUPs"/>
    <property type="match status" value="2"/>
</dbReference>
<dbReference type="PANTHER" id="PTHR46268">
    <property type="entry name" value="STRESS RESPONSE PROTEIN NHAX"/>
    <property type="match status" value="1"/>
</dbReference>
<organism evidence="3 4">
    <name type="scientific">Microbacterium thalli</name>
    <dbReference type="NCBI Taxonomy" id="3027921"/>
    <lineage>
        <taxon>Bacteria</taxon>
        <taxon>Bacillati</taxon>
        <taxon>Actinomycetota</taxon>
        <taxon>Actinomycetes</taxon>
        <taxon>Micrococcales</taxon>
        <taxon>Microbacteriaceae</taxon>
        <taxon>Microbacterium</taxon>
    </lineage>
</organism>
<keyword evidence="4" id="KW-1185">Reference proteome</keyword>
<dbReference type="PANTHER" id="PTHR46268:SF6">
    <property type="entry name" value="UNIVERSAL STRESS PROTEIN UP12"/>
    <property type="match status" value="1"/>
</dbReference>
<feature type="domain" description="UspA" evidence="2">
    <location>
        <begin position="158"/>
        <end position="290"/>
    </location>
</feature>
<gene>
    <name evidence="3" type="ORF">PUW80_04560</name>
</gene>
<dbReference type="Pfam" id="PF00582">
    <property type="entry name" value="Usp"/>
    <property type="match status" value="2"/>
</dbReference>
<sequence length="301" mass="30979">MSAPLGGGDRIVVGYTATKAGRDAVAFASRLAAASGSALHLVLVLPAQKPGIVPPDAGYERLVREQAAGWLREGAATVPEEIPHRAHVRYGESVAAGLVDTADELGASLIVVGGADGGHRGRHRLGTTATELVHSSDVPVALVPRGARRITPETGITRLTAAVGEREGTELLVEETIRLAAATGVPVRLLSLVALDLPAGLDTGAIRTVSDTHAQEVLGEVRSALPADADVTAVVAAGDGIEDAAGQLEWEAGEIVLVGSSRLAQPRRLFLGSTAARMLRVVTAPMIVVPRTRSEREGASA</sequence>
<dbReference type="InterPro" id="IPR014729">
    <property type="entry name" value="Rossmann-like_a/b/a_fold"/>
</dbReference>
<comment type="similarity">
    <text evidence="1">Belongs to the universal stress protein A family.</text>
</comment>
<dbReference type="EMBL" id="JAQZCI010000001">
    <property type="protein sequence ID" value="MDD7961619.1"/>
    <property type="molecule type" value="Genomic_DNA"/>
</dbReference>
<proteinExistence type="inferred from homology"/>